<keyword evidence="2" id="KW-0560">Oxidoreductase</keyword>
<organism evidence="5 6">
    <name type="scientific">Deinococcus roseus</name>
    <dbReference type="NCBI Taxonomy" id="392414"/>
    <lineage>
        <taxon>Bacteria</taxon>
        <taxon>Thermotogati</taxon>
        <taxon>Deinococcota</taxon>
        <taxon>Deinococci</taxon>
        <taxon>Deinococcales</taxon>
        <taxon>Deinococcaceae</taxon>
        <taxon>Deinococcus</taxon>
    </lineage>
</organism>
<evidence type="ECO:0000256" key="2">
    <source>
        <dbReference type="ARBA" id="ARBA00023002"/>
    </source>
</evidence>
<feature type="domain" description="Gfo/Idh/MocA-like oxidoreductase N-terminal" evidence="3">
    <location>
        <begin position="11"/>
        <end position="128"/>
    </location>
</feature>
<accession>A0ABQ2CYT6</accession>
<evidence type="ECO:0000313" key="6">
    <source>
        <dbReference type="Proteomes" id="UP000632222"/>
    </source>
</evidence>
<dbReference type="Pfam" id="PF02894">
    <property type="entry name" value="GFO_IDH_MocA_C"/>
    <property type="match status" value="1"/>
</dbReference>
<proteinExistence type="inferred from homology"/>
<name>A0ABQ2CYT6_9DEIO</name>
<dbReference type="Gene3D" id="3.40.50.720">
    <property type="entry name" value="NAD(P)-binding Rossmann-like Domain"/>
    <property type="match status" value="1"/>
</dbReference>
<dbReference type="EMBL" id="BMOD01000006">
    <property type="protein sequence ID" value="GGJ34056.1"/>
    <property type="molecule type" value="Genomic_DNA"/>
</dbReference>
<evidence type="ECO:0000256" key="1">
    <source>
        <dbReference type="ARBA" id="ARBA00010928"/>
    </source>
</evidence>
<dbReference type="NCBIfam" id="NF008607">
    <property type="entry name" value="PRK11579.1"/>
    <property type="match status" value="1"/>
</dbReference>
<dbReference type="Pfam" id="PF01408">
    <property type="entry name" value="GFO_IDH_MocA"/>
    <property type="match status" value="1"/>
</dbReference>
<sequence>MTSRPLNVKPLNVALLGYGFAGKTFHAPLIASVPELKLHVVSSSQPEKVHVDFPDAVVETDPYVALAREDVDLVVIATPNTTHFDLAKAALLAGKHVVVDKPFTLTTVEARELDTLAARSELLLSVFHNRRWDADFLTLKQLVAEGTLGRIVHFESHFDRYRPSVVNRWREQDLPGSGLWYDLGPHVLDQAVQLFGWPETLQADLAVQRDGGQATDFFHVTLGYGSLRVILHGSMLVAAPNPRFIVHGASGSYIKYGLDTQESALKAGDKPGDPNWGHDPEKGTLYTQQDGQIQQQTAENQSGTYQTYYQGIASALQQDAFNPVTAEQAIWVMELLERAEESAQTGSRLVLERKTP</sequence>
<reference evidence="6" key="1">
    <citation type="journal article" date="2019" name="Int. J. Syst. Evol. Microbiol.">
        <title>The Global Catalogue of Microorganisms (GCM) 10K type strain sequencing project: providing services to taxonomists for standard genome sequencing and annotation.</title>
        <authorList>
            <consortium name="The Broad Institute Genomics Platform"/>
            <consortium name="The Broad Institute Genome Sequencing Center for Infectious Disease"/>
            <person name="Wu L."/>
            <person name="Ma J."/>
        </authorList>
    </citation>
    <scope>NUCLEOTIDE SEQUENCE [LARGE SCALE GENOMIC DNA]</scope>
    <source>
        <strain evidence="6">JCM 14370</strain>
    </source>
</reference>
<dbReference type="Gene3D" id="3.30.360.10">
    <property type="entry name" value="Dihydrodipicolinate Reductase, domain 2"/>
    <property type="match status" value="1"/>
</dbReference>
<evidence type="ECO:0000259" key="4">
    <source>
        <dbReference type="Pfam" id="PF02894"/>
    </source>
</evidence>
<protein>
    <submittedName>
        <fullName evidence="5">Oxidoreductase</fullName>
    </submittedName>
</protein>
<evidence type="ECO:0000313" key="5">
    <source>
        <dbReference type="EMBL" id="GGJ34056.1"/>
    </source>
</evidence>
<comment type="similarity">
    <text evidence="1">Belongs to the Gfo/Idh/MocA family.</text>
</comment>
<gene>
    <name evidence="5" type="ORF">GCM10008938_20340</name>
</gene>
<dbReference type="RefSeq" id="WP_189002582.1">
    <property type="nucleotide sequence ID" value="NZ_BMOD01000006.1"/>
</dbReference>
<comment type="caution">
    <text evidence="5">The sequence shown here is derived from an EMBL/GenBank/DDBJ whole genome shotgun (WGS) entry which is preliminary data.</text>
</comment>
<keyword evidence="6" id="KW-1185">Reference proteome</keyword>
<dbReference type="InterPro" id="IPR000683">
    <property type="entry name" value="Gfo/Idh/MocA-like_OxRdtase_N"/>
</dbReference>
<dbReference type="InterPro" id="IPR004104">
    <property type="entry name" value="Gfo/Idh/MocA-like_OxRdtase_C"/>
</dbReference>
<dbReference type="PANTHER" id="PTHR43708:SF5">
    <property type="entry name" value="CONSERVED EXPRESSED OXIDOREDUCTASE (EUROFUNG)-RELATED"/>
    <property type="match status" value="1"/>
</dbReference>
<dbReference type="InterPro" id="IPR036291">
    <property type="entry name" value="NAD(P)-bd_dom_sf"/>
</dbReference>
<dbReference type="Proteomes" id="UP000632222">
    <property type="component" value="Unassembled WGS sequence"/>
</dbReference>
<feature type="domain" description="Gfo/Idh/MocA-like oxidoreductase C-terminal" evidence="4">
    <location>
        <begin position="140"/>
        <end position="348"/>
    </location>
</feature>
<dbReference type="PANTHER" id="PTHR43708">
    <property type="entry name" value="CONSERVED EXPRESSED OXIDOREDUCTASE (EUROFUNG)"/>
    <property type="match status" value="1"/>
</dbReference>
<dbReference type="InterPro" id="IPR051317">
    <property type="entry name" value="Gfo/Idh/MocA_oxidoreduct"/>
</dbReference>
<evidence type="ECO:0000259" key="3">
    <source>
        <dbReference type="Pfam" id="PF01408"/>
    </source>
</evidence>
<dbReference type="SUPFAM" id="SSF51735">
    <property type="entry name" value="NAD(P)-binding Rossmann-fold domains"/>
    <property type="match status" value="1"/>
</dbReference>